<accession>A0A224XM03</accession>
<protein>
    <submittedName>
        <fullName evidence="1">Uncharacterized protein</fullName>
    </submittedName>
</protein>
<organism evidence="1">
    <name type="scientific">Panstrongylus lignarius</name>
    <dbReference type="NCBI Taxonomy" id="156445"/>
    <lineage>
        <taxon>Eukaryota</taxon>
        <taxon>Metazoa</taxon>
        <taxon>Ecdysozoa</taxon>
        <taxon>Arthropoda</taxon>
        <taxon>Hexapoda</taxon>
        <taxon>Insecta</taxon>
        <taxon>Pterygota</taxon>
        <taxon>Neoptera</taxon>
        <taxon>Paraneoptera</taxon>
        <taxon>Hemiptera</taxon>
        <taxon>Heteroptera</taxon>
        <taxon>Panheteroptera</taxon>
        <taxon>Cimicomorpha</taxon>
        <taxon>Reduviidae</taxon>
        <taxon>Triatominae</taxon>
        <taxon>Panstrongylus</taxon>
    </lineage>
</organism>
<name>A0A224XM03_9HEMI</name>
<proteinExistence type="predicted"/>
<reference evidence="1" key="1">
    <citation type="journal article" date="2018" name="PLoS Negl. Trop. Dis.">
        <title>An insight into the salivary gland and fat body transcriptome of Panstrongylus lignarius (Hemiptera: Heteroptera), the main vector of Chagas disease in Peru.</title>
        <authorList>
            <person name="Nevoa J.C."/>
            <person name="Mendes M.T."/>
            <person name="da Silva M.V."/>
            <person name="Soares S.C."/>
            <person name="Oliveira C.J.F."/>
            <person name="Ribeiro J.M.C."/>
        </authorList>
    </citation>
    <scope>NUCLEOTIDE SEQUENCE</scope>
</reference>
<evidence type="ECO:0000313" key="1">
    <source>
        <dbReference type="EMBL" id="JAW13507.1"/>
    </source>
</evidence>
<dbReference type="EMBL" id="GFTR01002919">
    <property type="protein sequence ID" value="JAW13507.1"/>
    <property type="molecule type" value="Transcribed_RNA"/>
</dbReference>
<sequence length="175" mass="18911">MSVSCEIWAFLSNASSLAVLSLSISRLSSSFRVFSLFNELCNLFNSDSEHSLTDTRATSQFSRFSRSLETSASHCARSFSFSCNDCSKSFNLFKISAFSFCLISIRLLVDFNSAASVSHSSVNVLIRVMRRCFSFSSSSNLASNSASLASAVLLSAPSSPACLLNRPTCVSNDAI</sequence>
<dbReference type="AlphaFoldDB" id="A0A224XM03"/>